<dbReference type="AlphaFoldDB" id="A0A511B6R0"/>
<dbReference type="SUPFAM" id="SSF103473">
    <property type="entry name" value="MFS general substrate transporter"/>
    <property type="match status" value="1"/>
</dbReference>
<dbReference type="PROSITE" id="PS50850">
    <property type="entry name" value="MFS"/>
    <property type="match status" value="1"/>
</dbReference>
<gene>
    <name evidence="8" type="primary">ttuB</name>
    <name evidence="8" type="ORF">GKA01_05700</name>
</gene>
<feature type="transmembrane region" description="Helical" evidence="6">
    <location>
        <begin position="371"/>
        <end position="391"/>
    </location>
</feature>
<feature type="transmembrane region" description="Helical" evidence="6">
    <location>
        <begin position="152"/>
        <end position="174"/>
    </location>
</feature>
<keyword evidence="5 6" id="KW-0472">Membrane</keyword>
<protein>
    <submittedName>
        <fullName evidence="8">MFS transporter</fullName>
    </submittedName>
</protein>
<feature type="transmembrane region" description="Helical" evidence="6">
    <location>
        <begin position="29"/>
        <end position="48"/>
    </location>
</feature>
<dbReference type="EMBL" id="BJVA01000002">
    <property type="protein sequence ID" value="GEK95373.1"/>
    <property type="molecule type" value="Genomic_DNA"/>
</dbReference>
<dbReference type="InterPro" id="IPR020846">
    <property type="entry name" value="MFS_dom"/>
</dbReference>
<comment type="caution">
    <text evidence="8">The sequence shown here is derived from an EMBL/GenBank/DDBJ whole genome shotgun (WGS) entry which is preliminary data.</text>
</comment>
<dbReference type="RefSeq" id="WP_146858997.1">
    <property type="nucleotide sequence ID" value="NZ_BARK01000001.1"/>
</dbReference>
<feature type="transmembrane region" description="Helical" evidence="6">
    <location>
        <begin position="311"/>
        <end position="330"/>
    </location>
</feature>
<dbReference type="FunFam" id="1.20.1250.20:FF:000018">
    <property type="entry name" value="MFS transporter permease"/>
    <property type="match status" value="1"/>
</dbReference>
<feature type="transmembrane region" description="Helical" evidence="6">
    <location>
        <begin position="210"/>
        <end position="234"/>
    </location>
</feature>
<dbReference type="Proteomes" id="UP000321079">
    <property type="component" value="Unassembled WGS sequence"/>
</dbReference>
<organism evidence="8 9">
    <name type="scientific">Gluconobacter kanchanaburiensis NBRC 103587</name>
    <dbReference type="NCBI Taxonomy" id="1307948"/>
    <lineage>
        <taxon>Bacteria</taxon>
        <taxon>Pseudomonadati</taxon>
        <taxon>Pseudomonadota</taxon>
        <taxon>Alphaproteobacteria</taxon>
        <taxon>Acetobacterales</taxon>
        <taxon>Acetobacteraceae</taxon>
        <taxon>Gluconobacter</taxon>
    </lineage>
</organism>
<evidence type="ECO:0000313" key="9">
    <source>
        <dbReference type="Proteomes" id="UP000321079"/>
    </source>
</evidence>
<accession>A0A511B6R0</accession>
<dbReference type="InterPro" id="IPR036259">
    <property type="entry name" value="MFS_trans_sf"/>
</dbReference>
<dbReference type="PANTHER" id="PTHR43791">
    <property type="entry name" value="PERMEASE-RELATED"/>
    <property type="match status" value="1"/>
</dbReference>
<feature type="transmembrane region" description="Helical" evidence="6">
    <location>
        <begin position="342"/>
        <end position="365"/>
    </location>
</feature>
<evidence type="ECO:0000256" key="6">
    <source>
        <dbReference type="SAM" id="Phobius"/>
    </source>
</evidence>
<dbReference type="GO" id="GO:0016020">
    <property type="term" value="C:membrane"/>
    <property type="evidence" value="ECO:0007669"/>
    <property type="project" value="UniProtKB-SubCell"/>
</dbReference>
<feature type="transmembrane region" description="Helical" evidence="6">
    <location>
        <begin position="286"/>
        <end position="305"/>
    </location>
</feature>
<comment type="subcellular location">
    <subcellularLocation>
        <location evidence="1">Membrane</location>
        <topology evidence="1">Multi-pass membrane protein</topology>
    </subcellularLocation>
</comment>
<sequence>MFFFAYIDRVNVSFAAGDMIRDLGLSGTAYGLGAGIFFIGYVLFELPGNYILGRIGARTWLSACMIAWGIVSAGMAFVSTGPQFLAMRFVLGIAESGFYPGILAFLMQAFRPNLHAKVVSYLIVVIPVASAISALLAGAILHLAGTWHLQGWQWLFLIEGLPSTALGVLLYICLPERLEQARWLTVDERALMTRRLADSGPSRQSRALRFYLGAFTLPVVWKIATVFFCISFVSGTIHFWLPQMIAHTGFSRQAVLRLATIPYFAGAVALLICVRRTQIRTDDRRILAALMIACLALAGITLTLYPVLQGVLLTVATAALFVILGLMWGLPGRFLQGVQAAAGVALINSFGNLGNFFGPVIFSYLAGSKAAYLHGLLADAGVLGVAIVLFWRLTQRRT</sequence>
<dbReference type="OrthoDB" id="9773957at2"/>
<dbReference type="GO" id="GO:0022857">
    <property type="term" value="F:transmembrane transporter activity"/>
    <property type="evidence" value="ECO:0007669"/>
    <property type="project" value="InterPro"/>
</dbReference>
<feature type="transmembrane region" description="Helical" evidence="6">
    <location>
        <begin position="118"/>
        <end position="140"/>
    </location>
</feature>
<evidence type="ECO:0000313" key="8">
    <source>
        <dbReference type="EMBL" id="GEK95373.1"/>
    </source>
</evidence>
<dbReference type="InterPro" id="IPR011701">
    <property type="entry name" value="MFS"/>
</dbReference>
<keyword evidence="9" id="KW-1185">Reference proteome</keyword>
<evidence type="ECO:0000256" key="1">
    <source>
        <dbReference type="ARBA" id="ARBA00004141"/>
    </source>
</evidence>
<keyword evidence="2" id="KW-0813">Transport</keyword>
<keyword evidence="3 6" id="KW-0812">Transmembrane</keyword>
<reference evidence="8 9" key="1">
    <citation type="submission" date="2019-07" db="EMBL/GenBank/DDBJ databases">
        <title>Whole genome shotgun sequence of Gluconobacter kanchanaburiensis NBRC 103587.</title>
        <authorList>
            <person name="Hosoyama A."/>
            <person name="Uohara A."/>
            <person name="Ohji S."/>
            <person name="Ichikawa N."/>
        </authorList>
    </citation>
    <scope>NUCLEOTIDE SEQUENCE [LARGE SCALE GENOMIC DNA]</scope>
    <source>
        <strain evidence="8 9">NBRC 103587</strain>
    </source>
</reference>
<evidence type="ECO:0000256" key="2">
    <source>
        <dbReference type="ARBA" id="ARBA00022448"/>
    </source>
</evidence>
<evidence type="ECO:0000256" key="3">
    <source>
        <dbReference type="ARBA" id="ARBA00022692"/>
    </source>
</evidence>
<proteinExistence type="predicted"/>
<evidence type="ECO:0000259" key="7">
    <source>
        <dbReference type="PROSITE" id="PS50850"/>
    </source>
</evidence>
<feature type="transmembrane region" description="Helical" evidence="6">
    <location>
        <begin position="60"/>
        <end position="79"/>
    </location>
</feature>
<evidence type="ECO:0000256" key="5">
    <source>
        <dbReference type="ARBA" id="ARBA00023136"/>
    </source>
</evidence>
<name>A0A511B6R0_9PROT</name>
<feature type="transmembrane region" description="Helical" evidence="6">
    <location>
        <begin position="85"/>
        <end position="106"/>
    </location>
</feature>
<dbReference type="Gene3D" id="1.20.1250.20">
    <property type="entry name" value="MFS general substrate transporter like domains"/>
    <property type="match status" value="2"/>
</dbReference>
<keyword evidence="4 6" id="KW-1133">Transmembrane helix</keyword>
<feature type="transmembrane region" description="Helical" evidence="6">
    <location>
        <begin position="254"/>
        <end position="274"/>
    </location>
</feature>
<dbReference type="PANTHER" id="PTHR43791:SF36">
    <property type="entry name" value="TRANSPORTER, PUTATIVE (AFU_ORTHOLOGUE AFUA_6G08340)-RELATED"/>
    <property type="match status" value="1"/>
</dbReference>
<feature type="domain" description="Major facilitator superfamily (MFS) profile" evidence="7">
    <location>
        <begin position="1"/>
        <end position="398"/>
    </location>
</feature>
<dbReference type="Pfam" id="PF07690">
    <property type="entry name" value="MFS_1"/>
    <property type="match status" value="1"/>
</dbReference>
<evidence type="ECO:0000256" key="4">
    <source>
        <dbReference type="ARBA" id="ARBA00022989"/>
    </source>
</evidence>